<dbReference type="EMBL" id="VJMF01000073">
    <property type="protein sequence ID" value="TRL30272.1"/>
    <property type="molecule type" value="Genomic_DNA"/>
</dbReference>
<evidence type="ECO:0000313" key="2">
    <source>
        <dbReference type="Proteomes" id="UP000316781"/>
    </source>
</evidence>
<name>A0A549SKW4_METSR</name>
<protein>
    <submittedName>
        <fullName evidence="1">Uncharacterized protein</fullName>
    </submittedName>
</protein>
<reference evidence="1 2" key="1">
    <citation type="submission" date="2019-07" db="EMBL/GenBank/DDBJ databases">
        <title>Ln-dependent methylotrophs.</title>
        <authorList>
            <person name="Tani A."/>
        </authorList>
    </citation>
    <scope>NUCLEOTIDE SEQUENCE [LARGE SCALE GENOMIC DNA]</scope>
    <source>
        <strain evidence="1 2">SM89A</strain>
    </source>
</reference>
<accession>A0A549SKW4</accession>
<gene>
    <name evidence="1" type="ORF">FM996_17000</name>
</gene>
<organism evidence="1 2">
    <name type="scientific">Methylosinus sporium</name>
    <dbReference type="NCBI Taxonomy" id="428"/>
    <lineage>
        <taxon>Bacteria</taxon>
        <taxon>Pseudomonadati</taxon>
        <taxon>Pseudomonadota</taxon>
        <taxon>Alphaproteobacteria</taxon>
        <taxon>Hyphomicrobiales</taxon>
        <taxon>Methylocystaceae</taxon>
        <taxon>Methylosinus</taxon>
    </lineage>
</organism>
<dbReference type="AlphaFoldDB" id="A0A549SKW4"/>
<comment type="caution">
    <text evidence="1">The sequence shown here is derived from an EMBL/GenBank/DDBJ whole genome shotgun (WGS) entry which is preliminary data.</text>
</comment>
<sequence length="154" mass="17259">MVELLQELRRWQARSALAFYEHDDGSIANGPRLQTDAILAKLLSAEGGESFLRELESLSRARKVEGDDKDAPLDRVGGESAFSAQAFFGDTPSDDPSLAMGAALASLERSAEMMRDIVEDTRRDRIDFEIRRQEIDRTLARIDRIFDSRLGLSQ</sequence>
<proteinExistence type="predicted"/>
<evidence type="ECO:0000313" key="1">
    <source>
        <dbReference type="EMBL" id="TRL30272.1"/>
    </source>
</evidence>
<dbReference type="Proteomes" id="UP000316781">
    <property type="component" value="Unassembled WGS sequence"/>
</dbReference>